<accession>V5SC03</accession>
<keyword evidence="2" id="KW-1185">Reference proteome</keyword>
<dbReference type="AlphaFoldDB" id="V5SC03"/>
<proteinExistence type="predicted"/>
<reference evidence="1 2" key="1">
    <citation type="journal article" date="2014" name="Genome Announc.">
        <title>Complete Genome Sequence of Hyphomicrobium nitrativorans Strain NL23, a Denitrifying Bacterium Isolated from Biofilm of a Methanol-Fed Denitrification System Treating Seawater at the Montreal Biodome.</title>
        <authorList>
            <person name="Martineau C."/>
            <person name="Villeneuve C."/>
            <person name="Mauffrey F."/>
            <person name="Villemur R."/>
        </authorList>
    </citation>
    <scope>NUCLEOTIDE SEQUENCE [LARGE SCALE GENOMIC DNA]</scope>
    <source>
        <strain evidence="1">NL23</strain>
    </source>
</reference>
<dbReference type="EMBL" id="CP006912">
    <property type="protein sequence ID" value="AHB47560.1"/>
    <property type="molecule type" value="Genomic_DNA"/>
</dbReference>
<organism evidence="1 2">
    <name type="scientific">Hyphomicrobium nitrativorans NL23</name>
    <dbReference type="NCBI Taxonomy" id="1029756"/>
    <lineage>
        <taxon>Bacteria</taxon>
        <taxon>Pseudomonadati</taxon>
        <taxon>Pseudomonadota</taxon>
        <taxon>Alphaproteobacteria</taxon>
        <taxon>Hyphomicrobiales</taxon>
        <taxon>Hyphomicrobiaceae</taxon>
        <taxon>Hyphomicrobium</taxon>
    </lineage>
</organism>
<dbReference type="Pfam" id="PF08889">
    <property type="entry name" value="WbqC"/>
    <property type="match status" value="1"/>
</dbReference>
<evidence type="ECO:0000313" key="1">
    <source>
        <dbReference type="EMBL" id="AHB47560.1"/>
    </source>
</evidence>
<dbReference type="OrthoDB" id="3611744at2"/>
<gene>
    <name evidence="1" type="ORF">W911_02665</name>
</gene>
<dbReference type="PATRIC" id="fig|1029756.8.peg.564"/>
<evidence type="ECO:0000313" key="2">
    <source>
        <dbReference type="Proteomes" id="UP000018542"/>
    </source>
</evidence>
<dbReference type="STRING" id="1029756.W911_02665"/>
<dbReference type="KEGG" id="hni:W911_02665"/>
<name>V5SC03_9HYPH</name>
<sequence length="242" mass="27144">MTAVVISQPMLFPWPGLFEQIMLADVYVHHDDAQFSQSSFTRRIQVKNGAGVTWMTIPLKNRLNMHQRINELEAADEPWKRTHRNLLLRTLRGAPFLDDAIALFDSACQQTSVCDLLMASIEEPCRYLGIGGAMTIARTSTLGIGERSWQRVLKVTQAFGGTRYITGHGAANYLDHEAFEAAGIAVDYMNYSRTPWPQFGDAFTPFVTILDLIAHTGPNAVDCLRPATVDWRAFLQMERIPA</sequence>
<evidence type="ECO:0008006" key="3">
    <source>
        <dbReference type="Google" id="ProtNLM"/>
    </source>
</evidence>
<dbReference type="HOGENOM" id="CLU_079350_0_0_5"/>
<dbReference type="InterPro" id="IPR014985">
    <property type="entry name" value="WbqC"/>
</dbReference>
<protein>
    <recommendedName>
        <fullName evidence="3">WbqC</fullName>
    </recommendedName>
</protein>
<dbReference type="RefSeq" id="WP_023785959.1">
    <property type="nucleotide sequence ID" value="NC_022997.1"/>
</dbReference>
<dbReference type="Proteomes" id="UP000018542">
    <property type="component" value="Chromosome"/>
</dbReference>